<accession>A0AAN8PGM1</accession>
<evidence type="ECO:0000313" key="2">
    <source>
        <dbReference type="EMBL" id="KAK6178347.1"/>
    </source>
</evidence>
<evidence type="ECO:0000313" key="3">
    <source>
        <dbReference type="Proteomes" id="UP001347796"/>
    </source>
</evidence>
<reference evidence="2 3" key="1">
    <citation type="submission" date="2024-01" db="EMBL/GenBank/DDBJ databases">
        <title>The genome of the rayed Mediterranean limpet Patella caerulea (Linnaeus, 1758).</title>
        <authorList>
            <person name="Anh-Thu Weber A."/>
            <person name="Halstead-Nussloch G."/>
        </authorList>
    </citation>
    <scope>NUCLEOTIDE SEQUENCE [LARGE SCALE GENOMIC DNA]</scope>
    <source>
        <strain evidence="2">AATW-2023a</strain>
        <tissue evidence="2">Whole specimen</tissue>
    </source>
</reference>
<keyword evidence="3" id="KW-1185">Reference proteome</keyword>
<dbReference type="AlphaFoldDB" id="A0AAN8PGM1"/>
<proteinExistence type="predicted"/>
<sequence>MTRRKTRSQSRPKQNMNSRKSGMSNRGNNSNPQDRQKNTNAYSQGGNTRRTYAEMHAFSGKEGITPHDRSIRTINSRGKKDSRILKMGIL</sequence>
<evidence type="ECO:0000256" key="1">
    <source>
        <dbReference type="SAM" id="MobiDB-lite"/>
    </source>
</evidence>
<feature type="compositionally biased region" description="Basic residues" evidence="1">
    <location>
        <begin position="1"/>
        <end position="10"/>
    </location>
</feature>
<feature type="compositionally biased region" description="Polar residues" evidence="1">
    <location>
        <begin position="11"/>
        <end position="50"/>
    </location>
</feature>
<organism evidence="2 3">
    <name type="scientific">Patella caerulea</name>
    <name type="common">Rayed Mediterranean limpet</name>
    <dbReference type="NCBI Taxonomy" id="87958"/>
    <lineage>
        <taxon>Eukaryota</taxon>
        <taxon>Metazoa</taxon>
        <taxon>Spiralia</taxon>
        <taxon>Lophotrochozoa</taxon>
        <taxon>Mollusca</taxon>
        <taxon>Gastropoda</taxon>
        <taxon>Patellogastropoda</taxon>
        <taxon>Patelloidea</taxon>
        <taxon>Patellidae</taxon>
        <taxon>Patella</taxon>
    </lineage>
</organism>
<protein>
    <submittedName>
        <fullName evidence="2">Uncharacterized protein</fullName>
    </submittedName>
</protein>
<dbReference type="Proteomes" id="UP001347796">
    <property type="component" value="Unassembled WGS sequence"/>
</dbReference>
<gene>
    <name evidence="2" type="ORF">SNE40_013145</name>
</gene>
<feature type="region of interest" description="Disordered" evidence="1">
    <location>
        <begin position="1"/>
        <end position="50"/>
    </location>
</feature>
<dbReference type="EMBL" id="JAZGQO010000009">
    <property type="protein sequence ID" value="KAK6178347.1"/>
    <property type="molecule type" value="Genomic_DNA"/>
</dbReference>
<comment type="caution">
    <text evidence="2">The sequence shown here is derived from an EMBL/GenBank/DDBJ whole genome shotgun (WGS) entry which is preliminary data.</text>
</comment>
<name>A0AAN8PGM1_PATCE</name>